<dbReference type="GO" id="GO:0016020">
    <property type="term" value="C:membrane"/>
    <property type="evidence" value="ECO:0007669"/>
    <property type="project" value="UniProtKB-SubCell"/>
</dbReference>
<keyword evidence="5" id="KW-0472">Membrane</keyword>
<evidence type="ECO:0000256" key="6">
    <source>
        <dbReference type="ARBA" id="ARBA00023310"/>
    </source>
</evidence>
<organism evidence="7">
    <name type="scientific">hydrothermal vent metagenome</name>
    <dbReference type="NCBI Taxonomy" id="652676"/>
    <lineage>
        <taxon>unclassified sequences</taxon>
        <taxon>metagenomes</taxon>
        <taxon>ecological metagenomes</taxon>
    </lineage>
</organism>
<dbReference type="HAMAP" id="MF_01416">
    <property type="entry name" value="ATP_synth_delta_bact"/>
    <property type="match status" value="1"/>
</dbReference>
<keyword evidence="6" id="KW-0066">ATP synthesis</keyword>
<evidence type="ECO:0008006" key="8">
    <source>
        <dbReference type="Google" id="ProtNLM"/>
    </source>
</evidence>
<evidence type="ECO:0000256" key="3">
    <source>
        <dbReference type="ARBA" id="ARBA00022781"/>
    </source>
</evidence>
<evidence type="ECO:0000256" key="2">
    <source>
        <dbReference type="ARBA" id="ARBA00022448"/>
    </source>
</evidence>
<dbReference type="SUPFAM" id="SSF47928">
    <property type="entry name" value="N-terminal domain of the delta subunit of the F1F0-ATP synthase"/>
    <property type="match status" value="1"/>
</dbReference>
<dbReference type="EMBL" id="UOGK01000676">
    <property type="protein sequence ID" value="VAX42311.1"/>
    <property type="molecule type" value="Genomic_DNA"/>
</dbReference>
<keyword evidence="3" id="KW-0375">Hydrogen ion transport</keyword>
<evidence type="ECO:0000313" key="7">
    <source>
        <dbReference type="EMBL" id="VAX42311.1"/>
    </source>
</evidence>
<dbReference type="GO" id="GO:0046933">
    <property type="term" value="F:proton-transporting ATP synthase activity, rotational mechanism"/>
    <property type="evidence" value="ECO:0007669"/>
    <property type="project" value="InterPro"/>
</dbReference>
<protein>
    <recommendedName>
        <fullName evidence="8">ATP synthase delta chain</fullName>
    </recommendedName>
</protein>
<dbReference type="InterPro" id="IPR000711">
    <property type="entry name" value="ATPase_OSCP/dsu"/>
</dbReference>
<name>A0A3B1DTS7_9ZZZZ</name>
<gene>
    <name evidence="7" type="ORF">MNBD_PLANCTO03-1715</name>
</gene>
<keyword evidence="2" id="KW-0813">Transport</keyword>
<dbReference type="AlphaFoldDB" id="A0A3B1DTS7"/>
<dbReference type="PANTHER" id="PTHR11910">
    <property type="entry name" value="ATP SYNTHASE DELTA CHAIN"/>
    <property type="match status" value="1"/>
</dbReference>
<dbReference type="InterPro" id="IPR026015">
    <property type="entry name" value="ATP_synth_OSCP/delta_N_sf"/>
</dbReference>
<dbReference type="Pfam" id="PF00213">
    <property type="entry name" value="OSCP"/>
    <property type="match status" value="1"/>
</dbReference>
<dbReference type="Gene3D" id="1.10.520.20">
    <property type="entry name" value="N-terminal domain of the delta subunit of the F1F0-ATP synthase"/>
    <property type="match status" value="1"/>
</dbReference>
<comment type="subcellular location">
    <subcellularLocation>
        <location evidence="1">Membrane</location>
    </subcellularLocation>
</comment>
<evidence type="ECO:0000256" key="1">
    <source>
        <dbReference type="ARBA" id="ARBA00004370"/>
    </source>
</evidence>
<keyword evidence="4" id="KW-0406">Ion transport</keyword>
<dbReference type="PRINTS" id="PR00125">
    <property type="entry name" value="ATPASEDELTA"/>
</dbReference>
<evidence type="ECO:0000256" key="5">
    <source>
        <dbReference type="ARBA" id="ARBA00023136"/>
    </source>
</evidence>
<reference evidence="7" key="1">
    <citation type="submission" date="2018-06" db="EMBL/GenBank/DDBJ databases">
        <authorList>
            <person name="Zhirakovskaya E."/>
        </authorList>
    </citation>
    <scope>NUCLEOTIDE SEQUENCE</scope>
</reference>
<dbReference type="NCBIfam" id="TIGR01145">
    <property type="entry name" value="ATP_synt_delta"/>
    <property type="match status" value="1"/>
</dbReference>
<sequence>MPLIESQPDALATVYARSLLELADEAGGQERIEAVLGQLEDILDLARTDRRFGEFFASRILSTANRAKSLRAIFAGRCDDLVFRFLLVVNEKGRLGHIVAIVAAFDALVQERFGRIEVDVFTASPVDVAEINSIKTRLAEILGKEVVVHPYTDESMIGGVKFRIGDQLVDASLASRLRRMRDSLSTSGGAKLRAKAQEIIDLSED</sequence>
<proteinExistence type="inferred from homology"/>
<evidence type="ECO:0000256" key="4">
    <source>
        <dbReference type="ARBA" id="ARBA00023065"/>
    </source>
</evidence>
<accession>A0A3B1DTS7</accession>